<feature type="compositionally biased region" description="Low complexity" evidence="1">
    <location>
        <begin position="248"/>
        <end position="257"/>
    </location>
</feature>
<comment type="caution">
    <text evidence="3">The sequence shown here is derived from an EMBL/GenBank/DDBJ whole genome shotgun (WGS) entry which is preliminary data.</text>
</comment>
<sequence length="404" mass="42190">MSTSCFTTPTATTTSFGISDSVTTSFTESLSTELPTTTTITKEECGLISLPGCSPTPTTITSTVAGSTRTITIPVVSTIHITTTSRTLTFFASVCTVFPSANTSVSLSASLSTPPPVVVTSSSATTLANGQVSVVLGTITSTQPASVVFVPTNAPGSVQKSNDGSSASSNVGPIVGGVLGGFFLLLGIVLIVWFIMKRRRRWDDIFDKEDADIADSTAPWRRPTKRFSLDTDIAVEPKPYQYGLVGQSRSPTMGMSPPSSPPTQPTPGSRQHTLTPLLLPTTVSAPGTSPMSFSSRPSTAGSMRPLRDAASTGSASPPSLHHNYTTSSGSSSSVHVAPAMPAHWGHHSPGLSAGQEYFDHQRSHSLTGSVRDYEPQRRLHLANIGDGDVAQSPKTQGPPRTGLS</sequence>
<evidence type="ECO:0000313" key="4">
    <source>
        <dbReference type="Proteomes" id="UP001222325"/>
    </source>
</evidence>
<keyword evidence="4" id="KW-1185">Reference proteome</keyword>
<feature type="compositionally biased region" description="Low complexity" evidence="1">
    <location>
        <begin position="266"/>
        <end position="282"/>
    </location>
</feature>
<feature type="region of interest" description="Disordered" evidence="1">
    <location>
        <begin position="382"/>
        <end position="404"/>
    </location>
</feature>
<protein>
    <recommendedName>
        <fullName evidence="5">Transmembrane protein</fullName>
    </recommendedName>
</protein>
<feature type="transmembrane region" description="Helical" evidence="2">
    <location>
        <begin position="174"/>
        <end position="196"/>
    </location>
</feature>
<keyword evidence="2" id="KW-1133">Transmembrane helix</keyword>
<feature type="compositionally biased region" description="Polar residues" evidence="1">
    <location>
        <begin position="311"/>
        <end position="326"/>
    </location>
</feature>
<name>A0AAD6U074_9AGAR</name>
<keyword evidence="2" id="KW-0812">Transmembrane</keyword>
<dbReference type="EMBL" id="JARJCN010000055">
    <property type="protein sequence ID" value="KAJ7080390.1"/>
    <property type="molecule type" value="Genomic_DNA"/>
</dbReference>
<organism evidence="3 4">
    <name type="scientific">Mycena belliarum</name>
    <dbReference type="NCBI Taxonomy" id="1033014"/>
    <lineage>
        <taxon>Eukaryota</taxon>
        <taxon>Fungi</taxon>
        <taxon>Dikarya</taxon>
        <taxon>Basidiomycota</taxon>
        <taxon>Agaricomycotina</taxon>
        <taxon>Agaricomycetes</taxon>
        <taxon>Agaricomycetidae</taxon>
        <taxon>Agaricales</taxon>
        <taxon>Marasmiineae</taxon>
        <taxon>Mycenaceae</taxon>
        <taxon>Mycena</taxon>
    </lineage>
</organism>
<reference evidence="3" key="1">
    <citation type="submission" date="2023-03" db="EMBL/GenBank/DDBJ databases">
        <title>Massive genome expansion in bonnet fungi (Mycena s.s.) driven by repeated elements and novel gene families across ecological guilds.</title>
        <authorList>
            <consortium name="Lawrence Berkeley National Laboratory"/>
            <person name="Harder C.B."/>
            <person name="Miyauchi S."/>
            <person name="Viragh M."/>
            <person name="Kuo A."/>
            <person name="Thoen E."/>
            <person name="Andreopoulos B."/>
            <person name="Lu D."/>
            <person name="Skrede I."/>
            <person name="Drula E."/>
            <person name="Henrissat B."/>
            <person name="Morin E."/>
            <person name="Kohler A."/>
            <person name="Barry K."/>
            <person name="LaButti K."/>
            <person name="Morin E."/>
            <person name="Salamov A."/>
            <person name="Lipzen A."/>
            <person name="Mereny Z."/>
            <person name="Hegedus B."/>
            <person name="Baldrian P."/>
            <person name="Stursova M."/>
            <person name="Weitz H."/>
            <person name="Taylor A."/>
            <person name="Grigoriev I.V."/>
            <person name="Nagy L.G."/>
            <person name="Martin F."/>
            <person name="Kauserud H."/>
        </authorList>
    </citation>
    <scope>NUCLEOTIDE SEQUENCE</scope>
    <source>
        <strain evidence="3">CBHHK173m</strain>
    </source>
</reference>
<feature type="region of interest" description="Disordered" evidence="1">
    <location>
        <begin position="242"/>
        <end position="335"/>
    </location>
</feature>
<accession>A0AAD6U074</accession>
<dbReference type="AlphaFoldDB" id="A0AAD6U074"/>
<keyword evidence="2" id="KW-0472">Membrane</keyword>
<evidence type="ECO:0000313" key="3">
    <source>
        <dbReference type="EMBL" id="KAJ7080390.1"/>
    </source>
</evidence>
<evidence type="ECO:0000256" key="2">
    <source>
        <dbReference type="SAM" id="Phobius"/>
    </source>
</evidence>
<gene>
    <name evidence="3" type="ORF">B0H15DRAFT_856980</name>
</gene>
<evidence type="ECO:0008006" key="5">
    <source>
        <dbReference type="Google" id="ProtNLM"/>
    </source>
</evidence>
<feature type="compositionally biased region" description="Polar residues" evidence="1">
    <location>
        <begin position="283"/>
        <end position="301"/>
    </location>
</feature>
<evidence type="ECO:0000256" key="1">
    <source>
        <dbReference type="SAM" id="MobiDB-lite"/>
    </source>
</evidence>
<proteinExistence type="predicted"/>
<dbReference type="Proteomes" id="UP001222325">
    <property type="component" value="Unassembled WGS sequence"/>
</dbReference>